<reference evidence="9" key="1">
    <citation type="journal article" date="2019" name="Int. J. Syst. Evol. Microbiol.">
        <title>The Global Catalogue of Microorganisms (GCM) 10K type strain sequencing project: providing services to taxonomists for standard genome sequencing and annotation.</title>
        <authorList>
            <consortium name="The Broad Institute Genomics Platform"/>
            <consortium name="The Broad Institute Genome Sequencing Center for Infectious Disease"/>
            <person name="Wu L."/>
            <person name="Ma J."/>
        </authorList>
    </citation>
    <scope>NUCLEOTIDE SEQUENCE [LARGE SCALE GENOMIC DNA]</scope>
    <source>
        <strain evidence="9">JCM 9373</strain>
    </source>
</reference>
<feature type="transmembrane region" description="Helical" evidence="6">
    <location>
        <begin position="89"/>
        <end position="116"/>
    </location>
</feature>
<evidence type="ECO:0000256" key="2">
    <source>
        <dbReference type="ARBA" id="ARBA00022692"/>
    </source>
</evidence>
<evidence type="ECO:0000259" key="7">
    <source>
        <dbReference type="PROSITE" id="PS51012"/>
    </source>
</evidence>
<dbReference type="Proteomes" id="UP001500320">
    <property type="component" value="Unassembled WGS sequence"/>
</dbReference>
<keyword evidence="3 6" id="KW-1133">Transmembrane helix</keyword>
<dbReference type="EMBL" id="BAAAUT010000050">
    <property type="protein sequence ID" value="GAA3155220.1"/>
    <property type="molecule type" value="Genomic_DNA"/>
</dbReference>
<evidence type="ECO:0000256" key="5">
    <source>
        <dbReference type="ARBA" id="ARBA00023251"/>
    </source>
</evidence>
<gene>
    <name evidence="8" type="ORF">GCM10010466_52730</name>
</gene>
<feature type="transmembrane region" description="Helical" evidence="6">
    <location>
        <begin position="157"/>
        <end position="174"/>
    </location>
</feature>
<dbReference type="RefSeq" id="WP_344864016.1">
    <property type="nucleotide sequence ID" value="NZ_BAAAUT010000050.1"/>
</dbReference>
<keyword evidence="9" id="KW-1185">Reference proteome</keyword>
<dbReference type="InterPro" id="IPR047817">
    <property type="entry name" value="ABC2_TM_bact-type"/>
</dbReference>
<dbReference type="InterPro" id="IPR013525">
    <property type="entry name" value="ABC2_TM"/>
</dbReference>
<feature type="domain" description="ABC transmembrane type-2" evidence="7">
    <location>
        <begin position="12"/>
        <end position="233"/>
    </location>
</feature>
<keyword evidence="6" id="KW-0813">Transport</keyword>
<name>A0ABP6NRL1_9ACTN</name>
<dbReference type="InterPro" id="IPR052902">
    <property type="entry name" value="ABC-2_transporter"/>
</dbReference>
<evidence type="ECO:0000313" key="9">
    <source>
        <dbReference type="Proteomes" id="UP001500320"/>
    </source>
</evidence>
<keyword evidence="5" id="KW-0046">Antibiotic resistance</keyword>
<evidence type="ECO:0000256" key="4">
    <source>
        <dbReference type="ARBA" id="ARBA00023136"/>
    </source>
</evidence>
<dbReference type="PRINTS" id="PR00164">
    <property type="entry name" value="ABC2TRNSPORT"/>
</dbReference>
<protein>
    <recommendedName>
        <fullName evidence="6">Transport permease protein</fullName>
    </recommendedName>
</protein>
<evidence type="ECO:0000256" key="3">
    <source>
        <dbReference type="ARBA" id="ARBA00022989"/>
    </source>
</evidence>
<keyword evidence="4 6" id="KW-0472">Membrane</keyword>
<feature type="transmembrane region" description="Helical" evidence="6">
    <location>
        <begin position="45"/>
        <end position="68"/>
    </location>
</feature>
<feature type="transmembrane region" description="Helical" evidence="6">
    <location>
        <begin position="209"/>
        <end position="230"/>
    </location>
</feature>
<dbReference type="PIRSF" id="PIRSF006648">
    <property type="entry name" value="DrrB"/>
    <property type="match status" value="1"/>
</dbReference>
<feature type="transmembrane region" description="Helical" evidence="6">
    <location>
        <begin position="128"/>
        <end position="150"/>
    </location>
</feature>
<accession>A0ABP6NRL1</accession>
<feature type="transmembrane region" description="Helical" evidence="6">
    <location>
        <begin position="21"/>
        <end position="39"/>
    </location>
</feature>
<evidence type="ECO:0000313" key="8">
    <source>
        <dbReference type="EMBL" id="GAA3155220.1"/>
    </source>
</evidence>
<comment type="caution">
    <text evidence="8">The sequence shown here is derived from an EMBL/GenBank/DDBJ whole genome shotgun (WGS) entry which is preliminary data.</text>
</comment>
<keyword evidence="6" id="KW-1003">Cell membrane</keyword>
<organism evidence="8 9">
    <name type="scientific">Planomonospora alba</name>
    <dbReference type="NCBI Taxonomy" id="161354"/>
    <lineage>
        <taxon>Bacteria</taxon>
        <taxon>Bacillati</taxon>
        <taxon>Actinomycetota</taxon>
        <taxon>Actinomycetes</taxon>
        <taxon>Streptosporangiales</taxon>
        <taxon>Streptosporangiaceae</taxon>
        <taxon>Planomonospora</taxon>
    </lineage>
</organism>
<dbReference type="Pfam" id="PF01061">
    <property type="entry name" value="ABC2_membrane"/>
    <property type="match status" value="1"/>
</dbReference>
<evidence type="ECO:0000256" key="1">
    <source>
        <dbReference type="ARBA" id="ARBA00004141"/>
    </source>
</evidence>
<keyword evidence="2 6" id="KW-0812">Transmembrane</keyword>
<comment type="subcellular location">
    <subcellularLocation>
        <location evidence="6">Cell membrane</location>
        <topology evidence="6">Multi-pass membrane protein</topology>
    </subcellularLocation>
    <subcellularLocation>
        <location evidence="1">Membrane</location>
        <topology evidence="1">Multi-pass membrane protein</topology>
    </subcellularLocation>
</comment>
<proteinExistence type="inferred from homology"/>
<dbReference type="PANTHER" id="PTHR43027:SF2">
    <property type="entry name" value="TRANSPORT PERMEASE PROTEIN"/>
    <property type="match status" value="1"/>
</dbReference>
<sequence>MKAFALLSAAELRLLARDPGSLFFMVAFPLMLLILNSGGDREAEIFMPGYIVMILAIGGLSALPATVATYRERKVLRRLAAAPVAPLTLLAAQVGAQLAMGLAGSAIVVGVGVLGYGAGLPDHPALSVLAFLLCALMLYALGFVIAALAPRAKVAELLGLLVLFPMLFLGGAAIPREGLPGELLRIGEHLPLTYAVTALRDGWFGSPGALPLLVLAGITVIGTAVAAVLFRWE</sequence>
<dbReference type="InterPro" id="IPR000412">
    <property type="entry name" value="ABC_2_transport"/>
</dbReference>
<comment type="similarity">
    <text evidence="6">Belongs to the ABC-2 integral membrane protein family.</text>
</comment>
<dbReference type="PROSITE" id="PS51012">
    <property type="entry name" value="ABC_TM2"/>
    <property type="match status" value="1"/>
</dbReference>
<evidence type="ECO:0000256" key="6">
    <source>
        <dbReference type="RuleBase" id="RU361157"/>
    </source>
</evidence>
<dbReference type="PANTHER" id="PTHR43027">
    <property type="entry name" value="DOXORUBICIN RESISTANCE ABC TRANSPORTER PERMEASE PROTEIN DRRC-RELATED"/>
    <property type="match status" value="1"/>
</dbReference>